<dbReference type="PANTHER" id="PTHR11009">
    <property type="entry name" value="DER1-LIKE PROTEIN, DERLIN"/>
    <property type="match status" value="1"/>
</dbReference>
<keyword evidence="3 7" id="KW-0812">Transmembrane</keyword>
<dbReference type="eggNOG" id="KOG0858">
    <property type="taxonomic scope" value="Eukaryota"/>
</dbReference>
<keyword evidence="5 7" id="KW-1133">Transmembrane helix</keyword>
<reference evidence="8 9" key="1">
    <citation type="submission" date="2011-02" db="EMBL/GenBank/DDBJ databases">
        <title>The Genome Sequence of Sphaeroforma arctica JP610.</title>
        <authorList>
            <consortium name="The Broad Institute Genome Sequencing Platform"/>
            <person name="Russ C."/>
            <person name="Cuomo C."/>
            <person name="Young S.K."/>
            <person name="Zeng Q."/>
            <person name="Gargeya S."/>
            <person name="Alvarado L."/>
            <person name="Berlin A."/>
            <person name="Chapman S.B."/>
            <person name="Chen Z."/>
            <person name="Freedman E."/>
            <person name="Gellesch M."/>
            <person name="Goldberg J."/>
            <person name="Griggs A."/>
            <person name="Gujja S."/>
            <person name="Heilman E."/>
            <person name="Heiman D."/>
            <person name="Howarth C."/>
            <person name="Mehta T."/>
            <person name="Neiman D."/>
            <person name="Pearson M."/>
            <person name="Roberts A."/>
            <person name="Saif S."/>
            <person name="Shea T."/>
            <person name="Shenoy N."/>
            <person name="Sisk P."/>
            <person name="Stolte C."/>
            <person name="Sykes S."/>
            <person name="White J."/>
            <person name="Yandava C."/>
            <person name="Burger G."/>
            <person name="Gray M.W."/>
            <person name="Holland P.W.H."/>
            <person name="King N."/>
            <person name="Lang F.B.F."/>
            <person name="Roger A.J."/>
            <person name="Ruiz-Trillo I."/>
            <person name="Haas B."/>
            <person name="Nusbaum C."/>
            <person name="Birren B."/>
        </authorList>
    </citation>
    <scope>NUCLEOTIDE SEQUENCE [LARGE SCALE GENOMIC DNA]</scope>
    <source>
        <strain evidence="8 9">JP610</strain>
    </source>
</reference>
<feature type="transmembrane region" description="Helical" evidence="7">
    <location>
        <begin position="23"/>
        <end position="43"/>
    </location>
</feature>
<evidence type="ECO:0000256" key="3">
    <source>
        <dbReference type="ARBA" id="ARBA00022692"/>
    </source>
</evidence>
<name>A0A0L0FVJ3_9EUKA</name>
<organism evidence="8 9">
    <name type="scientific">Sphaeroforma arctica JP610</name>
    <dbReference type="NCBI Taxonomy" id="667725"/>
    <lineage>
        <taxon>Eukaryota</taxon>
        <taxon>Ichthyosporea</taxon>
        <taxon>Ichthyophonida</taxon>
        <taxon>Sphaeroforma</taxon>
    </lineage>
</organism>
<evidence type="ECO:0000313" key="8">
    <source>
        <dbReference type="EMBL" id="KNC80862.1"/>
    </source>
</evidence>
<sequence length="178" mass="20579">MIFLYQYSKLLETETYEGKPADYLWLLIVNSSLLIIFGFLWPLRVLSISLLLSLVYVWCQLNKDTVVSFFFGLRFKAQYFPWVLMGFNILMGGYPLLEFIGVMIGHSFWFITYYFPENNGWSPLPTPEFLREYFPDRRLISGTHGAPVDRGATFEQRAAAGNVRQRGYDWGAGQALGN</sequence>
<keyword evidence="9" id="KW-1185">Reference proteome</keyword>
<comment type="function">
    <text evidence="7">May be involved in the degradation of misfolded endoplasmic reticulum (ER) luminal proteins.</text>
</comment>
<comment type="caution">
    <text evidence="7">Lacks conserved residue(s) required for the propagation of feature annotation.</text>
</comment>
<keyword evidence="6 7" id="KW-0472">Membrane</keyword>
<dbReference type="Proteomes" id="UP000054560">
    <property type="component" value="Unassembled WGS sequence"/>
</dbReference>
<protein>
    <recommendedName>
        <fullName evidence="7">Derlin</fullName>
    </recommendedName>
</protein>
<evidence type="ECO:0000313" key="9">
    <source>
        <dbReference type="Proteomes" id="UP000054560"/>
    </source>
</evidence>
<dbReference type="InterPro" id="IPR007599">
    <property type="entry name" value="DER1"/>
</dbReference>
<dbReference type="EMBL" id="KQ242097">
    <property type="protein sequence ID" value="KNC80862.1"/>
    <property type="molecule type" value="Genomic_DNA"/>
</dbReference>
<dbReference type="STRING" id="667725.A0A0L0FVJ3"/>
<evidence type="ECO:0000256" key="4">
    <source>
        <dbReference type="ARBA" id="ARBA00022824"/>
    </source>
</evidence>
<dbReference type="Pfam" id="PF04511">
    <property type="entry name" value="DER1"/>
    <property type="match status" value="1"/>
</dbReference>
<dbReference type="GO" id="GO:0005789">
    <property type="term" value="C:endoplasmic reticulum membrane"/>
    <property type="evidence" value="ECO:0007669"/>
    <property type="project" value="UniProtKB-SubCell"/>
</dbReference>
<dbReference type="AlphaFoldDB" id="A0A0L0FVJ3"/>
<keyword evidence="4 7" id="KW-0256">Endoplasmic reticulum</keyword>
<evidence type="ECO:0000256" key="1">
    <source>
        <dbReference type="ARBA" id="ARBA00004477"/>
    </source>
</evidence>
<evidence type="ECO:0000256" key="7">
    <source>
        <dbReference type="RuleBase" id="RU363059"/>
    </source>
</evidence>
<dbReference type="GeneID" id="25907293"/>
<dbReference type="GO" id="GO:0006950">
    <property type="term" value="P:response to stress"/>
    <property type="evidence" value="ECO:0007669"/>
    <property type="project" value="UniProtKB-ARBA"/>
</dbReference>
<dbReference type="RefSeq" id="XP_014154764.1">
    <property type="nucleotide sequence ID" value="XM_014299289.1"/>
</dbReference>
<evidence type="ECO:0000256" key="2">
    <source>
        <dbReference type="ARBA" id="ARBA00008917"/>
    </source>
</evidence>
<dbReference type="OrthoDB" id="19102at2759"/>
<evidence type="ECO:0000256" key="6">
    <source>
        <dbReference type="ARBA" id="ARBA00023136"/>
    </source>
</evidence>
<accession>A0A0L0FVJ3</accession>
<proteinExistence type="inferred from homology"/>
<evidence type="ECO:0000256" key="5">
    <source>
        <dbReference type="ARBA" id="ARBA00022989"/>
    </source>
</evidence>
<gene>
    <name evidence="8" type="ORF">SARC_06789</name>
</gene>
<comment type="subcellular location">
    <subcellularLocation>
        <location evidence="1 7">Endoplasmic reticulum membrane</location>
        <topology evidence="1 7">Multi-pass membrane protein</topology>
    </subcellularLocation>
</comment>
<comment type="similarity">
    <text evidence="2 7">Belongs to the derlin family.</text>
</comment>